<accession>A0AAP0DXL3</accession>
<feature type="domain" description="ENT" evidence="3">
    <location>
        <begin position="39"/>
        <end position="126"/>
    </location>
</feature>
<dbReference type="SUPFAM" id="SSF158639">
    <property type="entry name" value="ENT-like"/>
    <property type="match status" value="1"/>
</dbReference>
<dbReference type="Proteomes" id="UP001420932">
    <property type="component" value="Unassembled WGS sequence"/>
</dbReference>
<evidence type="ECO:0000313" key="5">
    <source>
        <dbReference type="Proteomes" id="UP001420932"/>
    </source>
</evidence>
<sequence length="315" mass="35560">MERLKPGRDDDGYPIQNMHHSWDLTIDPATAHSVDVTDIEYQIRCIEMEAYTAVLRAFTAQADVLSWDKEGLMSDLRKELRVSDNEHRELRVKIDSDDSVRMLREWRKGMVCQREILPDAITPSVPGFLDHSFNKRRKSAQITAFSAPNHLSFAQPASGAIPSSFATHSIERRWGDEAAASFKMGSAVQPMKSVVHNVQMSFSIKGRGPGAVQLRKNCQSSNVTNFITSCDKIEIRSTDVLIHEVERLISGVRPDPVQVEKAKLLLREHEREILVALENLAGISEADEYPDGWLSHQERNTHPKRVLVSLKSARV</sequence>
<reference evidence="4 5" key="1">
    <citation type="submission" date="2024-01" db="EMBL/GenBank/DDBJ databases">
        <title>Genome assemblies of Stephania.</title>
        <authorList>
            <person name="Yang L."/>
        </authorList>
    </citation>
    <scope>NUCLEOTIDE SEQUENCE [LARGE SCALE GENOMIC DNA]</scope>
    <source>
        <strain evidence="4">YNDBR</strain>
        <tissue evidence="4">Leaf</tissue>
    </source>
</reference>
<dbReference type="Gene3D" id="1.10.1240.40">
    <property type="entry name" value="ENT domain"/>
    <property type="match status" value="1"/>
</dbReference>
<protein>
    <recommendedName>
        <fullName evidence="3">ENT domain-containing protein</fullName>
    </recommendedName>
</protein>
<comment type="caution">
    <text evidence="4">The sequence shown here is derived from an EMBL/GenBank/DDBJ whole genome shotgun (WGS) entry which is preliminary data.</text>
</comment>
<dbReference type="Pfam" id="PF03735">
    <property type="entry name" value="ENT"/>
    <property type="match status" value="1"/>
</dbReference>
<dbReference type="PANTHER" id="PTHR33432:SF22">
    <property type="entry name" value="OS10G0436850 PROTEIN"/>
    <property type="match status" value="1"/>
</dbReference>
<dbReference type="InterPro" id="IPR005491">
    <property type="entry name" value="ENT_dom"/>
</dbReference>
<dbReference type="AlphaFoldDB" id="A0AAP0DXL3"/>
<evidence type="ECO:0000256" key="1">
    <source>
        <dbReference type="ARBA" id="ARBA00004123"/>
    </source>
</evidence>
<keyword evidence="2" id="KW-0539">Nucleus</keyword>
<evidence type="ECO:0000313" key="4">
    <source>
        <dbReference type="EMBL" id="KAK9081022.1"/>
    </source>
</evidence>
<keyword evidence="5" id="KW-1185">Reference proteome</keyword>
<dbReference type="PANTHER" id="PTHR33432">
    <property type="entry name" value="PROTEIN EMSY-LIKE 4"/>
    <property type="match status" value="1"/>
</dbReference>
<dbReference type="GO" id="GO:0050832">
    <property type="term" value="P:defense response to fungus"/>
    <property type="evidence" value="ECO:0007669"/>
    <property type="project" value="InterPro"/>
</dbReference>
<organism evidence="4 5">
    <name type="scientific">Stephania yunnanensis</name>
    <dbReference type="NCBI Taxonomy" id="152371"/>
    <lineage>
        <taxon>Eukaryota</taxon>
        <taxon>Viridiplantae</taxon>
        <taxon>Streptophyta</taxon>
        <taxon>Embryophyta</taxon>
        <taxon>Tracheophyta</taxon>
        <taxon>Spermatophyta</taxon>
        <taxon>Magnoliopsida</taxon>
        <taxon>Ranunculales</taxon>
        <taxon>Menispermaceae</taxon>
        <taxon>Menispermoideae</taxon>
        <taxon>Cissampelideae</taxon>
        <taxon>Stephania</taxon>
    </lineage>
</organism>
<proteinExistence type="predicted"/>
<dbReference type="EMBL" id="JBBNAF010000058">
    <property type="protein sequence ID" value="KAK9081022.1"/>
    <property type="molecule type" value="Genomic_DNA"/>
</dbReference>
<dbReference type="InterPro" id="IPR033485">
    <property type="entry name" value="EMSY-LIKE_plant"/>
</dbReference>
<gene>
    <name evidence="4" type="ORF">Syun_030702</name>
</gene>
<evidence type="ECO:0000256" key="2">
    <source>
        <dbReference type="ARBA" id="ARBA00023242"/>
    </source>
</evidence>
<dbReference type="PROSITE" id="PS51138">
    <property type="entry name" value="ENT"/>
    <property type="match status" value="1"/>
</dbReference>
<evidence type="ECO:0000259" key="3">
    <source>
        <dbReference type="PROSITE" id="PS51138"/>
    </source>
</evidence>
<dbReference type="GO" id="GO:0005634">
    <property type="term" value="C:nucleus"/>
    <property type="evidence" value="ECO:0007669"/>
    <property type="project" value="UniProtKB-SubCell"/>
</dbReference>
<name>A0AAP0DXL3_9MAGN</name>
<dbReference type="InterPro" id="IPR036142">
    <property type="entry name" value="ENT_dom-like_sf"/>
</dbReference>
<comment type="subcellular location">
    <subcellularLocation>
        <location evidence="1">Nucleus</location>
    </subcellularLocation>
</comment>
<dbReference type="SMART" id="SM01191">
    <property type="entry name" value="ENT"/>
    <property type="match status" value="1"/>
</dbReference>